<evidence type="ECO:0000313" key="7">
    <source>
        <dbReference type="Proteomes" id="UP000818323"/>
    </source>
</evidence>
<comment type="caution">
    <text evidence="6">The sequence shown here is derived from an EMBL/GenBank/DDBJ whole genome shotgun (WGS) entry which is preliminary data.</text>
</comment>
<dbReference type="PANTHER" id="PTHR43003">
    <property type="entry name" value="DNA-3-METHYLADENINE GLYCOSYLASE"/>
    <property type="match status" value="1"/>
</dbReference>
<gene>
    <name evidence="6" type="ORF">GR303_08890</name>
</gene>
<dbReference type="RefSeq" id="WP_161722279.1">
    <property type="nucleotide sequence ID" value="NZ_JAAAXI010000003.1"/>
</dbReference>
<dbReference type="SUPFAM" id="SSF48150">
    <property type="entry name" value="DNA-glycosylase"/>
    <property type="match status" value="1"/>
</dbReference>
<evidence type="ECO:0000256" key="1">
    <source>
        <dbReference type="ARBA" id="ARBA00000086"/>
    </source>
</evidence>
<keyword evidence="7" id="KW-1185">Reference proteome</keyword>
<dbReference type="CDD" id="cd00056">
    <property type="entry name" value="ENDO3c"/>
    <property type="match status" value="1"/>
</dbReference>
<proteinExistence type="predicted"/>
<dbReference type="EMBL" id="JAAAXJ010000004">
    <property type="protein sequence ID" value="NBJ24469.1"/>
    <property type="molecule type" value="Genomic_DNA"/>
</dbReference>
<keyword evidence="3" id="KW-0227">DNA damage</keyword>
<dbReference type="SMART" id="SM00478">
    <property type="entry name" value="ENDO3c"/>
    <property type="match status" value="1"/>
</dbReference>
<accession>A0ABW9Z1D5</accession>
<comment type="catalytic activity">
    <reaction evidence="1">
        <text>Hydrolysis of alkylated DNA, releasing 3-methyladenine, 3-methylguanine, 7-methylguanine and 7-methyladenine.</text>
        <dbReference type="EC" id="3.2.2.21"/>
    </reaction>
</comment>
<name>A0ABW9Z1D5_9HYPH</name>
<evidence type="ECO:0000256" key="4">
    <source>
        <dbReference type="ARBA" id="ARBA00023204"/>
    </source>
</evidence>
<dbReference type="Gene3D" id="1.10.340.30">
    <property type="entry name" value="Hypothetical protein, domain 2"/>
    <property type="match status" value="1"/>
</dbReference>
<dbReference type="InterPro" id="IPR011257">
    <property type="entry name" value="DNA_glycosylase"/>
</dbReference>
<protein>
    <recommendedName>
        <fullName evidence="2">DNA-3-methyladenine glycosylase II</fullName>
        <ecNumber evidence="2">3.2.2.21</ecNumber>
    </recommendedName>
</protein>
<evidence type="ECO:0000259" key="5">
    <source>
        <dbReference type="SMART" id="SM00478"/>
    </source>
</evidence>
<dbReference type="Proteomes" id="UP000818323">
    <property type="component" value="Unassembled WGS sequence"/>
</dbReference>
<dbReference type="Pfam" id="PF00730">
    <property type="entry name" value="HhH-GPD"/>
    <property type="match status" value="1"/>
</dbReference>
<organism evidence="6 7">
    <name type="scientific">Microvirga arsenatis</name>
    <dbReference type="NCBI Taxonomy" id="2692265"/>
    <lineage>
        <taxon>Bacteria</taxon>
        <taxon>Pseudomonadati</taxon>
        <taxon>Pseudomonadota</taxon>
        <taxon>Alphaproteobacteria</taxon>
        <taxon>Hyphomicrobiales</taxon>
        <taxon>Methylobacteriaceae</taxon>
        <taxon>Microvirga</taxon>
    </lineage>
</organism>
<keyword evidence="4" id="KW-0234">DNA repair</keyword>
<evidence type="ECO:0000313" key="6">
    <source>
        <dbReference type="EMBL" id="NBJ24469.1"/>
    </source>
</evidence>
<dbReference type="InterPro" id="IPR051912">
    <property type="entry name" value="Alkylbase_DNA_Glycosylase/TA"/>
</dbReference>
<dbReference type="PANTHER" id="PTHR43003:SF13">
    <property type="entry name" value="DNA-3-METHYLADENINE GLYCOSYLASE 2"/>
    <property type="match status" value="1"/>
</dbReference>
<feature type="domain" description="HhH-GPD" evidence="5">
    <location>
        <begin position="52"/>
        <end position="204"/>
    </location>
</feature>
<evidence type="ECO:0000256" key="3">
    <source>
        <dbReference type="ARBA" id="ARBA00022763"/>
    </source>
</evidence>
<reference evidence="6 7" key="1">
    <citation type="submission" date="2020-01" db="EMBL/GenBank/DDBJ databases">
        <title>Microvirga sp. nov., an arsenate reduction bacterium isolated from Tibet hotspring sediments.</title>
        <authorList>
            <person name="Yuan C.-G."/>
        </authorList>
    </citation>
    <scope>NUCLEOTIDE SEQUENCE [LARGE SCALE GENOMIC DNA]</scope>
    <source>
        <strain evidence="6 7">SYSU G3D203</strain>
    </source>
</reference>
<evidence type="ECO:0000256" key="2">
    <source>
        <dbReference type="ARBA" id="ARBA00012000"/>
    </source>
</evidence>
<dbReference type="EC" id="3.2.2.21" evidence="2"/>
<dbReference type="Gene3D" id="1.10.1670.40">
    <property type="match status" value="1"/>
</dbReference>
<sequence>MATLLETDAVLKRGLAALAQADPVMARLAAEGVMPQLRKRPPGFEGLAWIVVGQQVSTASATAIWGRLRAILEPPTPQAFLALSDESLRAAGLSAGKVRTLRAVATEILEGRLPLDGLHDLQAEEAHALLTRVRGIGPWTADVYLLFCLGHPDAFPSGDLAVQEAARLAYGLDRRPDAKALTMLAERWRPWRGVAAKVLWAYYRTVKAREGAPA</sequence>
<dbReference type="InterPro" id="IPR003265">
    <property type="entry name" value="HhH-GPD_domain"/>
</dbReference>